<keyword evidence="9 16" id="KW-1133">Transmembrane helix</keyword>
<feature type="region of interest" description="Disordered" evidence="15">
    <location>
        <begin position="400"/>
        <end position="430"/>
    </location>
</feature>
<feature type="disulfide bond" evidence="14">
    <location>
        <begin position="29"/>
        <end position="62"/>
    </location>
</feature>
<dbReference type="OrthoDB" id="2496787at2759"/>
<keyword evidence="6" id="KW-0325">Glycoprotein</keyword>
<protein>
    <recommendedName>
        <fullName evidence="17">CFEM domain-containing protein</fullName>
    </recommendedName>
</protein>
<keyword evidence="14" id="KW-0479">Metal-binding</keyword>
<gene>
    <name evidence="18" type="ORF">ALTATR162_LOCUS10411</name>
</gene>
<keyword evidence="8" id="KW-0732">Signal</keyword>
<keyword evidence="12" id="KW-0449">Lipoprotein</keyword>
<comment type="caution">
    <text evidence="18">The sequence shown here is derived from an EMBL/GenBank/DDBJ whole genome shotgun (WGS) entry which is preliminary data.</text>
</comment>
<comment type="similarity">
    <text evidence="4">Belongs to the RBT5 family.</text>
</comment>
<comment type="subcellular location">
    <subcellularLocation>
        <location evidence="2">Membrane</location>
        <topology evidence="2">Lipid-anchor</topology>
        <topology evidence="2">GPI-anchor</topology>
    </subcellularLocation>
    <subcellularLocation>
        <location evidence="1">Membrane</location>
        <topology evidence="1">Multi-pass membrane protein</topology>
    </subcellularLocation>
    <subcellularLocation>
        <location evidence="3">Secreted</location>
    </subcellularLocation>
</comment>
<evidence type="ECO:0000259" key="17">
    <source>
        <dbReference type="PROSITE" id="PS52012"/>
    </source>
</evidence>
<evidence type="ECO:0000256" key="7">
    <source>
        <dbReference type="ARBA" id="ARBA00022692"/>
    </source>
</evidence>
<feature type="transmembrane region" description="Helical" evidence="16">
    <location>
        <begin position="265"/>
        <end position="286"/>
    </location>
</feature>
<feature type="domain" description="CFEM" evidence="17">
    <location>
        <begin position="1"/>
        <end position="89"/>
    </location>
</feature>
<dbReference type="Pfam" id="PF05730">
    <property type="entry name" value="CFEM"/>
    <property type="match status" value="1"/>
</dbReference>
<dbReference type="GO" id="GO:0098552">
    <property type="term" value="C:side of membrane"/>
    <property type="evidence" value="ECO:0007669"/>
    <property type="project" value="UniProtKB-KW"/>
</dbReference>
<accession>A0A8J2N9X0</accession>
<evidence type="ECO:0000256" key="1">
    <source>
        <dbReference type="ARBA" id="ARBA00004141"/>
    </source>
</evidence>
<dbReference type="EMBL" id="CAJRGZ010000027">
    <property type="protein sequence ID" value="CAG5182940.1"/>
    <property type="molecule type" value="Genomic_DNA"/>
</dbReference>
<evidence type="ECO:0000256" key="11">
    <source>
        <dbReference type="ARBA" id="ARBA00023157"/>
    </source>
</evidence>
<evidence type="ECO:0000256" key="13">
    <source>
        <dbReference type="ARBA" id="ARBA00038359"/>
    </source>
</evidence>
<proteinExistence type="inferred from homology"/>
<dbReference type="PANTHER" id="PTHR33048:SF123">
    <property type="entry name" value="INTEGRAL MEMBRANE PROTEIN"/>
    <property type="match status" value="1"/>
</dbReference>
<evidence type="ECO:0000256" key="5">
    <source>
        <dbReference type="ARBA" id="ARBA00022525"/>
    </source>
</evidence>
<evidence type="ECO:0000256" key="3">
    <source>
        <dbReference type="ARBA" id="ARBA00004613"/>
    </source>
</evidence>
<dbReference type="GO" id="GO:0005576">
    <property type="term" value="C:extracellular region"/>
    <property type="evidence" value="ECO:0007669"/>
    <property type="project" value="UniProtKB-SubCell"/>
</dbReference>
<keyword evidence="10 16" id="KW-0472">Membrane</keyword>
<evidence type="ECO:0000256" key="8">
    <source>
        <dbReference type="ARBA" id="ARBA00022729"/>
    </source>
</evidence>
<dbReference type="PANTHER" id="PTHR33048">
    <property type="entry name" value="PTH11-LIKE INTEGRAL MEMBRANE PROTEIN (AFU_ORTHOLOGUE AFUA_5G11245)"/>
    <property type="match status" value="1"/>
</dbReference>
<sequence>MLPPCAARCFQNALTSQTTCAPTDIQCICDDGPINAAIQSCVGGTCSVKETLTAVNVTSTMCERPVRDQSNVIFLTGITAGSIALAAVSVRTYSAISQNSFGLDDVFAIAAEAACLPVTVIQCYTPKLGFGKDTWVVPHSDIYKVLRLTYGSQISYFFCCGLTKLAFLFFFLRIFPSENTRKFIWIFIFISVLWTIAFAFTMMFACRPISAVWTSWDGTSTPDYCINQNTFYLVAAAFNIGLDIAIVLIPIPNLMILRLSSRKKVFLGAIFGVGGITIVVSCIRLSAVAKYATSTNPMYDNLMSGVYSILEINVGIICVSMPAFRRFLAQIVPKCFGTTENNSDRTPGDDDTPNRLSKKKSRPNKSMLDASLFNTTIMRTVDVDSEGIGKADDEIHLVELHRSGSKTSTQNMGGSMRGHEEEPKPPSYCP</sequence>
<dbReference type="RefSeq" id="XP_043173982.1">
    <property type="nucleotide sequence ID" value="XM_043318047.1"/>
</dbReference>
<feature type="transmembrane region" description="Helical" evidence="16">
    <location>
        <begin position="184"/>
        <end position="210"/>
    </location>
</feature>
<dbReference type="InterPro" id="IPR052337">
    <property type="entry name" value="SAT4-like"/>
</dbReference>
<dbReference type="GeneID" id="67010570"/>
<evidence type="ECO:0000256" key="9">
    <source>
        <dbReference type="ARBA" id="ARBA00022989"/>
    </source>
</evidence>
<dbReference type="InterPro" id="IPR049326">
    <property type="entry name" value="Rhodopsin_dom_fungi"/>
</dbReference>
<keyword evidence="6" id="KW-0336">GPI-anchor</keyword>
<evidence type="ECO:0000256" key="10">
    <source>
        <dbReference type="ARBA" id="ARBA00023136"/>
    </source>
</evidence>
<organism evidence="18 19">
    <name type="scientific">Alternaria atra</name>
    <dbReference type="NCBI Taxonomy" id="119953"/>
    <lineage>
        <taxon>Eukaryota</taxon>
        <taxon>Fungi</taxon>
        <taxon>Dikarya</taxon>
        <taxon>Ascomycota</taxon>
        <taxon>Pezizomycotina</taxon>
        <taxon>Dothideomycetes</taxon>
        <taxon>Pleosporomycetidae</taxon>
        <taxon>Pleosporales</taxon>
        <taxon>Pleosporineae</taxon>
        <taxon>Pleosporaceae</taxon>
        <taxon>Alternaria</taxon>
        <taxon>Alternaria sect. Ulocladioides</taxon>
    </lineage>
</organism>
<reference evidence="18" key="1">
    <citation type="submission" date="2021-05" db="EMBL/GenBank/DDBJ databases">
        <authorList>
            <person name="Stam R."/>
        </authorList>
    </citation>
    <scope>NUCLEOTIDE SEQUENCE</scope>
    <source>
        <strain evidence="18">CS162</strain>
    </source>
</reference>
<keyword evidence="14" id="KW-0408">Iron</keyword>
<keyword evidence="11 14" id="KW-1015">Disulfide bond</keyword>
<evidence type="ECO:0000256" key="12">
    <source>
        <dbReference type="ARBA" id="ARBA00023288"/>
    </source>
</evidence>
<evidence type="ECO:0000313" key="19">
    <source>
        <dbReference type="Proteomes" id="UP000676310"/>
    </source>
</evidence>
<keyword evidence="14" id="KW-0349">Heme</keyword>
<evidence type="ECO:0000256" key="16">
    <source>
        <dbReference type="SAM" id="Phobius"/>
    </source>
</evidence>
<evidence type="ECO:0000256" key="14">
    <source>
        <dbReference type="PROSITE-ProRule" id="PRU01356"/>
    </source>
</evidence>
<evidence type="ECO:0000256" key="6">
    <source>
        <dbReference type="ARBA" id="ARBA00022622"/>
    </source>
</evidence>
<feature type="region of interest" description="Disordered" evidence="15">
    <location>
        <begin position="339"/>
        <end position="364"/>
    </location>
</feature>
<dbReference type="PROSITE" id="PS52012">
    <property type="entry name" value="CFEM"/>
    <property type="match status" value="1"/>
</dbReference>
<feature type="binding site" description="axial binding residue" evidence="14">
    <location>
        <position position="24"/>
    </location>
    <ligand>
        <name>heme</name>
        <dbReference type="ChEBI" id="CHEBI:30413"/>
    </ligand>
    <ligandPart>
        <name>Fe</name>
        <dbReference type="ChEBI" id="CHEBI:18248"/>
    </ligandPart>
</feature>
<feature type="transmembrane region" description="Helical" evidence="16">
    <location>
        <begin position="154"/>
        <end position="172"/>
    </location>
</feature>
<keyword evidence="19" id="KW-1185">Reference proteome</keyword>
<comment type="similarity">
    <text evidence="13">Belongs to the SAT4 family.</text>
</comment>
<dbReference type="Pfam" id="PF20684">
    <property type="entry name" value="Fung_rhodopsin"/>
    <property type="match status" value="1"/>
</dbReference>
<keyword evidence="5" id="KW-0964">Secreted</keyword>
<name>A0A8J2N9X0_9PLEO</name>
<dbReference type="AlphaFoldDB" id="A0A8J2N9X0"/>
<comment type="caution">
    <text evidence="14">Lacks conserved residue(s) required for the propagation of feature annotation.</text>
</comment>
<feature type="disulfide bond" evidence="14">
    <location>
        <begin position="20"/>
        <end position="27"/>
    </location>
</feature>
<keyword evidence="7 16" id="KW-0812">Transmembrane</keyword>
<dbReference type="InterPro" id="IPR008427">
    <property type="entry name" value="Extracellular_membr_CFEM_dom"/>
</dbReference>
<feature type="transmembrane region" description="Helical" evidence="16">
    <location>
        <begin position="230"/>
        <end position="253"/>
    </location>
</feature>
<dbReference type="SMART" id="SM00747">
    <property type="entry name" value="CFEM"/>
    <property type="match status" value="1"/>
</dbReference>
<evidence type="ECO:0000256" key="2">
    <source>
        <dbReference type="ARBA" id="ARBA00004589"/>
    </source>
</evidence>
<dbReference type="Proteomes" id="UP000676310">
    <property type="component" value="Unassembled WGS sequence"/>
</dbReference>
<evidence type="ECO:0000313" key="18">
    <source>
        <dbReference type="EMBL" id="CAG5182940.1"/>
    </source>
</evidence>
<evidence type="ECO:0000256" key="4">
    <source>
        <dbReference type="ARBA" id="ARBA00010031"/>
    </source>
</evidence>
<feature type="transmembrane region" description="Helical" evidence="16">
    <location>
        <begin position="72"/>
        <end position="93"/>
    </location>
</feature>
<evidence type="ECO:0000256" key="15">
    <source>
        <dbReference type="SAM" id="MobiDB-lite"/>
    </source>
</evidence>
<feature type="transmembrane region" description="Helical" evidence="16">
    <location>
        <begin position="306"/>
        <end position="324"/>
    </location>
</feature>
<dbReference type="GO" id="GO:0046872">
    <property type="term" value="F:metal ion binding"/>
    <property type="evidence" value="ECO:0007669"/>
    <property type="project" value="UniProtKB-UniRule"/>
</dbReference>